<evidence type="ECO:0000256" key="2">
    <source>
        <dbReference type="ARBA" id="ARBA00022603"/>
    </source>
</evidence>
<dbReference type="EC" id="2.1.1.200" evidence="5"/>
<dbReference type="InterPro" id="IPR029028">
    <property type="entry name" value="Alpha/beta_knot_MTases"/>
</dbReference>
<dbReference type="Proteomes" id="UP000236959">
    <property type="component" value="Unassembled WGS sequence"/>
</dbReference>
<comment type="subunit">
    <text evidence="5">Homodimer.</text>
</comment>
<gene>
    <name evidence="5" type="primary">trmJ</name>
    <name evidence="7" type="ORF">CLV41_11713</name>
</gene>
<dbReference type="Pfam" id="PF00588">
    <property type="entry name" value="SpoU_methylase"/>
    <property type="match status" value="1"/>
</dbReference>
<evidence type="ECO:0000256" key="3">
    <source>
        <dbReference type="ARBA" id="ARBA00022679"/>
    </source>
</evidence>
<evidence type="ECO:0000313" key="7">
    <source>
        <dbReference type="EMBL" id="POF28079.1"/>
    </source>
</evidence>
<dbReference type="PIRSF" id="PIRSF004808">
    <property type="entry name" value="LasT"/>
    <property type="match status" value="1"/>
</dbReference>
<dbReference type="InterPro" id="IPR004384">
    <property type="entry name" value="RNA_MeTrfase_TrmJ/LasT"/>
</dbReference>
<keyword evidence="4 5" id="KW-0949">S-adenosyl-L-methionine</keyword>
<dbReference type="InterPro" id="IPR029026">
    <property type="entry name" value="tRNA_m1G_MTases_N"/>
</dbReference>
<organism evidence="7 8">
    <name type="scientific">Roseibium marinum</name>
    <dbReference type="NCBI Taxonomy" id="281252"/>
    <lineage>
        <taxon>Bacteria</taxon>
        <taxon>Pseudomonadati</taxon>
        <taxon>Pseudomonadota</taxon>
        <taxon>Alphaproteobacteria</taxon>
        <taxon>Hyphomicrobiales</taxon>
        <taxon>Stappiaceae</taxon>
        <taxon>Roseibium</taxon>
    </lineage>
</organism>
<keyword evidence="8" id="KW-1185">Reference proteome</keyword>
<comment type="catalytic activity">
    <reaction evidence="5">
        <text>cytidine(32) in tRNA + S-adenosyl-L-methionine = 2'-O-methylcytidine(32) in tRNA + S-adenosyl-L-homocysteine + H(+)</text>
        <dbReference type="Rhea" id="RHEA:42932"/>
        <dbReference type="Rhea" id="RHEA-COMP:10288"/>
        <dbReference type="Rhea" id="RHEA-COMP:10289"/>
        <dbReference type="ChEBI" id="CHEBI:15378"/>
        <dbReference type="ChEBI" id="CHEBI:57856"/>
        <dbReference type="ChEBI" id="CHEBI:59789"/>
        <dbReference type="ChEBI" id="CHEBI:74495"/>
        <dbReference type="ChEBI" id="CHEBI:82748"/>
        <dbReference type="EC" id="2.1.1.200"/>
    </reaction>
</comment>
<evidence type="ECO:0000259" key="6">
    <source>
        <dbReference type="Pfam" id="PF00588"/>
    </source>
</evidence>
<keyword evidence="3 7" id="KW-0808">Transferase</keyword>
<evidence type="ECO:0000256" key="1">
    <source>
        <dbReference type="ARBA" id="ARBA00007228"/>
    </source>
</evidence>
<dbReference type="GO" id="GO:0106339">
    <property type="term" value="F:tRNA (cytidine(32)-2'-O)-methyltransferase activity"/>
    <property type="evidence" value="ECO:0007669"/>
    <property type="project" value="RHEA"/>
</dbReference>
<dbReference type="Gene3D" id="3.40.1280.10">
    <property type="match status" value="1"/>
</dbReference>
<keyword evidence="2 5" id="KW-0489">Methyltransferase</keyword>
<accession>A0A2S3UKR6</accession>
<dbReference type="RefSeq" id="WP_103225244.1">
    <property type="nucleotide sequence ID" value="NZ_PPCN01000017.1"/>
</dbReference>
<dbReference type="SUPFAM" id="SSF75217">
    <property type="entry name" value="alpha/beta knot"/>
    <property type="match status" value="1"/>
</dbReference>
<comment type="subcellular location">
    <subcellularLocation>
        <location evidence="5">Cytoplasm</location>
    </subcellularLocation>
</comment>
<comment type="function">
    <text evidence="5">Catalyzes the formation of 2'O-methylated cytidine (Cm32) or 2'O-methylated uridine (Um32) at position 32 in tRNA.</text>
</comment>
<comment type="caution">
    <text evidence="7">The sequence shown here is derived from an EMBL/GenBank/DDBJ whole genome shotgun (WGS) entry which is preliminary data.</text>
</comment>
<dbReference type="PANTHER" id="PTHR42786">
    <property type="entry name" value="TRNA/RRNA METHYLTRANSFERASE"/>
    <property type="match status" value="1"/>
</dbReference>
<reference evidence="7 8" key="1">
    <citation type="submission" date="2018-01" db="EMBL/GenBank/DDBJ databases">
        <title>Genomic Encyclopedia of Archaeal and Bacterial Type Strains, Phase II (KMG-II): from individual species to whole genera.</title>
        <authorList>
            <person name="Goeker M."/>
        </authorList>
    </citation>
    <scope>NUCLEOTIDE SEQUENCE [LARGE SCALE GENOMIC DNA]</scope>
    <source>
        <strain evidence="7 8">DSM 17023</strain>
    </source>
</reference>
<dbReference type="InterPro" id="IPR001537">
    <property type="entry name" value="SpoU_MeTrfase"/>
</dbReference>
<keyword evidence="5" id="KW-0963">Cytoplasm</keyword>
<keyword evidence="5" id="KW-0819">tRNA processing</keyword>
<feature type="domain" description="tRNA/rRNA methyltransferase SpoU type" evidence="6">
    <location>
        <begin position="20"/>
        <end position="170"/>
    </location>
</feature>
<evidence type="ECO:0000256" key="5">
    <source>
        <dbReference type="RuleBase" id="RU362024"/>
    </source>
</evidence>
<comment type="similarity">
    <text evidence="1">Belongs to the class IV-like SAM-binding methyltransferase superfamily. RNA methyltransferase TrmH family.</text>
</comment>
<dbReference type="NCBIfam" id="TIGR00050">
    <property type="entry name" value="rRNA_methyl_1"/>
    <property type="match status" value="1"/>
</dbReference>
<dbReference type="OrthoDB" id="9806346at2"/>
<name>A0A2S3UKR6_9HYPH</name>
<proteinExistence type="inferred from homology"/>
<dbReference type="GO" id="GO:0003723">
    <property type="term" value="F:RNA binding"/>
    <property type="evidence" value="ECO:0007669"/>
    <property type="project" value="InterPro"/>
</dbReference>
<protein>
    <recommendedName>
        <fullName evidence="5">tRNA (cytidine/uridine-2'-O-)-methyltransferase TrmJ</fullName>
        <ecNumber evidence="5">2.1.1.200</ecNumber>
    </recommendedName>
    <alternativeName>
        <fullName evidence="5">tRNA (cytidine(32)/uridine(32)-2'-O)-methyltransferase</fullName>
    </alternativeName>
    <alternativeName>
        <fullName evidence="5">tRNA Cm32/Um32 methyltransferase</fullName>
    </alternativeName>
</protein>
<dbReference type="GO" id="GO:0160206">
    <property type="term" value="F:tRNA (cytidine(32)/uridine(32)-2'-O)-methyltransferase activity"/>
    <property type="evidence" value="ECO:0007669"/>
    <property type="project" value="UniProtKB-EC"/>
</dbReference>
<dbReference type="GO" id="GO:0005829">
    <property type="term" value="C:cytosol"/>
    <property type="evidence" value="ECO:0007669"/>
    <property type="project" value="TreeGrafter"/>
</dbReference>
<dbReference type="AlphaFoldDB" id="A0A2S3UKR6"/>
<dbReference type="CDD" id="cd18093">
    <property type="entry name" value="SpoU-like_TrmJ"/>
    <property type="match status" value="1"/>
</dbReference>
<comment type="catalytic activity">
    <reaction evidence="5">
        <text>uridine(32) in tRNA + S-adenosyl-L-methionine = 2'-O-methyluridine(32) in tRNA + S-adenosyl-L-homocysteine + H(+)</text>
        <dbReference type="Rhea" id="RHEA:42936"/>
        <dbReference type="Rhea" id="RHEA-COMP:10107"/>
        <dbReference type="Rhea" id="RHEA-COMP:10290"/>
        <dbReference type="ChEBI" id="CHEBI:15378"/>
        <dbReference type="ChEBI" id="CHEBI:57856"/>
        <dbReference type="ChEBI" id="CHEBI:59789"/>
        <dbReference type="ChEBI" id="CHEBI:65315"/>
        <dbReference type="ChEBI" id="CHEBI:74478"/>
        <dbReference type="EC" id="2.1.1.200"/>
    </reaction>
</comment>
<dbReference type="EMBL" id="PPCN01000017">
    <property type="protein sequence ID" value="POF28079.1"/>
    <property type="molecule type" value="Genomic_DNA"/>
</dbReference>
<dbReference type="PANTHER" id="PTHR42786:SF7">
    <property type="entry name" value="TRNA_RRNA METHYLTRANSFERASE SPOU TYPE DOMAIN-CONTAINING PROTEIN"/>
    <property type="match status" value="1"/>
</dbReference>
<evidence type="ECO:0000256" key="4">
    <source>
        <dbReference type="ARBA" id="ARBA00022691"/>
    </source>
</evidence>
<dbReference type="Gene3D" id="1.10.8.590">
    <property type="match status" value="1"/>
</dbReference>
<dbReference type="GO" id="GO:0002128">
    <property type="term" value="P:tRNA nucleoside ribose methylation"/>
    <property type="evidence" value="ECO:0007669"/>
    <property type="project" value="TreeGrafter"/>
</dbReference>
<sequence length="270" mass="29815">MSKNAKIRDEARNVTARPPAVILCEPQLGENIGTAARAMANFGLVDLRIVNPRDGWPSDSARAAAARADHVIDNVQVFDSVEAAIADLQFVYATTARSREVSKPVRGPDEAAAKSVQLGENGHATGYLFGRERWGLNNEEIALADEIVTLPVDPDFASLNIAQAVLVCAYEWRKQATSGALPFLLSEEVHPPANKDEIVRFFGHLEAALDEATFFRPPERRPHMVLTLRNIFQKAQLTDQEVRSLRGVVAALEKRETRPRKKRGGKKSEE</sequence>
<evidence type="ECO:0000313" key="8">
    <source>
        <dbReference type="Proteomes" id="UP000236959"/>
    </source>
</evidence>